<dbReference type="PIRSF" id="PIRSF037442">
    <property type="entry name" value="UCP037442_abhydr"/>
    <property type="match status" value="1"/>
</dbReference>
<keyword evidence="3" id="KW-1185">Reference proteome</keyword>
<evidence type="ECO:0000313" key="3">
    <source>
        <dbReference type="Proteomes" id="UP001209257"/>
    </source>
</evidence>
<organism evidence="2 3">
    <name type="scientific">Alteromonas salexigens</name>
    <dbReference type="NCBI Taxonomy" id="2982530"/>
    <lineage>
        <taxon>Bacteria</taxon>
        <taxon>Pseudomonadati</taxon>
        <taxon>Pseudomonadota</taxon>
        <taxon>Gammaproteobacteria</taxon>
        <taxon>Alteromonadales</taxon>
        <taxon>Alteromonadaceae</taxon>
        <taxon>Alteromonas/Salinimonas group</taxon>
        <taxon>Alteromonas</taxon>
    </lineage>
</organism>
<name>A0ABT2VJB7_9ALTE</name>
<proteinExistence type="predicted"/>
<sequence length="290" mass="32451">MQKNLFIECEDGTPLAATLFTPPRPRATVMIAPATGIRRQFYTHFASYLCALGFTVMTFDNRGIGDSLNGPVQHSKATLVQWGQLDMQAVLQTLQQAFPGLPHFLAGHSAGGQLAGLMPGACDLSAIFTFGSSSGRLANMRWHYRPKAHFFMNLFIPLTNRLFGHTKSHWVGMGEPLPAGVARQWQQWCNGKGYVETAFGQEVTRHHYYSITCPAFWVLAKDDPIACEKNARDMLRVYRNMPATLKIIDPQTHGVDQIGHMRFFSRQCKPLWSLAADFFEQHLPPARLAG</sequence>
<evidence type="ECO:0000313" key="2">
    <source>
        <dbReference type="EMBL" id="MCU7553306.1"/>
    </source>
</evidence>
<dbReference type="RefSeq" id="WP_262992011.1">
    <property type="nucleotide sequence ID" value="NZ_JAOTJC010000004.1"/>
</dbReference>
<dbReference type="InterPro" id="IPR017208">
    <property type="entry name" value="UCP037442_abhydr"/>
</dbReference>
<dbReference type="Gene3D" id="3.40.50.1820">
    <property type="entry name" value="alpha/beta hydrolase"/>
    <property type="match status" value="1"/>
</dbReference>
<accession>A0ABT2VJB7</accession>
<dbReference type="InterPro" id="IPR029058">
    <property type="entry name" value="AB_hydrolase_fold"/>
</dbReference>
<dbReference type="InterPro" id="IPR022742">
    <property type="entry name" value="Hydrolase_4"/>
</dbReference>
<dbReference type="Pfam" id="PF12146">
    <property type="entry name" value="Hydrolase_4"/>
    <property type="match status" value="1"/>
</dbReference>
<dbReference type="EMBL" id="JAOTJC010000004">
    <property type="protein sequence ID" value="MCU7553306.1"/>
    <property type="molecule type" value="Genomic_DNA"/>
</dbReference>
<evidence type="ECO:0000259" key="1">
    <source>
        <dbReference type="Pfam" id="PF12146"/>
    </source>
</evidence>
<gene>
    <name evidence="2" type="ORF">OCL06_01700</name>
</gene>
<feature type="domain" description="Serine aminopeptidase S33" evidence="1">
    <location>
        <begin position="24"/>
        <end position="115"/>
    </location>
</feature>
<dbReference type="Proteomes" id="UP001209257">
    <property type="component" value="Unassembled WGS sequence"/>
</dbReference>
<reference evidence="3" key="1">
    <citation type="submission" date="2023-07" db="EMBL/GenBank/DDBJ databases">
        <title>Study on multiphase classification of strain Alteromonas salexigens isolated from the Yellow Sea.</title>
        <authorList>
            <person name="Sun L."/>
        </authorList>
    </citation>
    <scope>NUCLEOTIDE SEQUENCE [LARGE SCALE GENOMIC DNA]</scope>
    <source>
        <strain evidence="3">ASW11-19</strain>
    </source>
</reference>
<protein>
    <submittedName>
        <fullName evidence="2">Alpha/beta fold hydrolase</fullName>
    </submittedName>
</protein>
<dbReference type="GO" id="GO:0016787">
    <property type="term" value="F:hydrolase activity"/>
    <property type="evidence" value="ECO:0007669"/>
    <property type="project" value="UniProtKB-KW"/>
</dbReference>
<keyword evidence="2" id="KW-0378">Hydrolase</keyword>
<comment type="caution">
    <text evidence="2">The sequence shown here is derived from an EMBL/GenBank/DDBJ whole genome shotgun (WGS) entry which is preliminary data.</text>
</comment>
<dbReference type="SUPFAM" id="SSF53474">
    <property type="entry name" value="alpha/beta-Hydrolases"/>
    <property type="match status" value="1"/>
</dbReference>